<evidence type="ECO:0000256" key="2">
    <source>
        <dbReference type="ARBA" id="ARBA00006472"/>
    </source>
</evidence>
<evidence type="ECO:0000313" key="6">
    <source>
        <dbReference type="EMBL" id="MBB6475820.1"/>
    </source>
</evidence>
<dbReference type="EMBL" id="JACHIU010000001">
    <property type="protein sequence ID" value="MBB6475820.1"/>
    <property type="molecule type" value="Genomic_DNA"/>
</dbReference>
<evidence type="ECO:0000256" key="5">
    <source>
        <dbReference type="ARBA" id="ARBA00023239"/>
    </source>
</evidence>
<dbReference type="Gene3D" id="3.30.1360.20">
    <property type="entry name" value="Transcriptional coactivator/pterin dehydratase"/>
    <property type="match status" value="1"/>
</dbReference>
<sequence length="103" mass="11635">MPSLHPLTEDEIATRLAALPGWDRDGEAITRTFKHTYHECLHLAMYVGAKAREIGHHPDIHITWQRIRFSITTHDAGRRLTSMDFELARHIDSIAVGQGAEPA</sequence>
<proteinExistence type="inferred from homology"/>
<protein>
    <recommendedName>
        <fullName evidence="4">Putative pterin-4-alpha-carbinolamine dehydratase</fullName>
        <ecNumber evidence="3">4.2.1.96</ecNumber>
    </recommendedName>
</protein>
<dbReference type="EC" id="4.2.1.96" evidence="3"/>
<evidence type="ECO:0000256" key="3">
    <source>
        <dbReference type="ARBA" id="ARBA00013252"/>
    </source>
</evidence>
<keyword evidence="5 6" id="KW-0456">Lyase</keyword>
<dbReference type="Proteomes" id="UP000555564">
    <property type="component" value="Unassembled WGS sequence"/>
</dbReference>
<keyword evidence="7" id="KW-1185">Reference proteome</keyword>
<dbReference type="RefSeq" id="WP_184985428.1">
    <property type="nucleotide sequence ID" value="NZ_BAAALO010000019.1"/>
</dbReference>
<comment type="similarity">
    <text evidence="2">Belongs to the pterin-4-alpha-carbinolamine dehydratase family.</text>
</comment>
<dbReference type="AlphaFoldDB" id="A0A7X0M8P2"/>
<dbReference type="InterPro" id="IPR036428">
    <property type="entry name" value="PCD_sf"/>
</dbReference>
<dbReference type="Pfam" id="PF01329">
    <property type="entry name" value="Pterin_4a"/>
    <property type="match status" value="1"/>
</dbReference>
<dbReference type="GO" id="GO:0006729">
    <property type="term" value="P:tetrahydrobiopterin biosynthetic process"/>
    <property type="evidence" value="ECO:0007669"/>
    <property type="project" value="InterPro"/>
</dbReference>
<dbReference type="CDD" id="cd00488">
    <property type="entry name" value="PCD_DCoH"/>
    <property type="match status" value="1"/>
</dbReference>
<dbReference type="InterPro" id="IPR001533">
    <property type="entry name" value="Pterin_deHydtase"/>
</dbReference>
<reference evidence="6 7" key="1">
    <citation type="submission" date="2020-08" db="EMBL/GenBank/DDBJ databases">
        <title>Sequencing the genomes of 1000 actinobacteria strains.</title>
        <authorList>
            <person name="Klenk H.-P."/>
        </authorList>
    </citation>
    <scope>NUCLEOTIDE SEQUENCE [LARGE SCALE GENOMIC DNA]</scope>
    <source>
        <strain evidence="6 7">DSM 44936</strain>
    </source>
</reference>
<evidence type="ECO:0000256" key="4">
    <source>
        <dbReference type="ARBA" id="ARBA00021735"/>
    </source>
</evidence>
<evidence type="ECO:0000313" key="7">
    <source>
        <dbReference type="Proteomes" id="UP000555564"/>
    </source>
</evidence>
<dbReference type="NCBIfam" id="NF002017">
    <property type="entry name" value="PRK00823.1-2"/>
    <property type="match status" value="1"/>
</dbReference>
<gene>
    <name evidence="6" type="ORF">BJ992_005251</name>
</gene>
<comment type="caution">
    <text evidence="6">The sequence shown here is derived from an EMBL/GenBank/DDBJ whole genome shotgun (WGS) entry which is preliminary data.</text>
</comment>
<dbReference type="GO" id="GO:0008124">
    <property type="term" value="F:4-alpha-hydroxytetrahydrobiopterin dehydratase activity"/>
    <property type="evidence" value="ECO:0007669"/>
    <property type="project" value="UniProtKB-EC"/>
</dbReference>
<dbReference type="PANTHER" id="PTHR12599">
    <property type="entry name" value="PTERIN-4-ALPHA-CARBINOLAMINE DEHYDRATASE"/>
    <property type="match status" value="1"/>
</dbReference>
<accession>A0A7X0M8P2</accession>
<name>A0A7X0M8P2_9ACTN</name>
<comment type="catalytic activity">
    <reaction evidence="1">
        <text>(4aS,6R)-4a-hydroxy-L-erythro-5,6,7,8-tetrahydrobiopterin = (6R)-L-erythro-6,7-dihydrobiopterin + H2O</text>
        <dbReference type="Rhea" id="RHEA:11920"/>
        <dbReference type="ChEBI" id="CHEBI:15377"/>
        <dbReference type="ChEBI" id="CHEBI:15642"/>
        <dbReference type="ChEBI" id="CHEBI:43120"/>
        <dbReference type="EC" id="4.2.1.96"/>
    </reaction>
</comment>
<dbReference type="PANTHER" id="PTHR12599:SF0">
    <property type="entry name" value="PTERIN-4-ALPHA-CARBINOLAMINE DEHYDRATASE"/>
    <property type="match status" value="1"/>
</dbReference>
<dbReference type="SUPFAM" id="SSF55248">
    <property type="entry name" value="PCD-like"/>
    <property type="match status" value="1"/>
</dbReference>
<evidence type="ECO:0000256" key="1">
    <source>
        <dbReference type="ARBA" id="ARBA00001554"/>
    </source>
</evidence>
<organism evidence="6 7">
    <name type="scientific">Sphaerisporangium rubeum</name>
    <dbReference type="NCBI Taxonomy" id="321317"/>
    <lineage>
        <taxon>Bacteria</taxon>
        <taxon>Bacillati</taxon>
        <taxon>Actinomycetota</taxon>
        <taxon>Actinomycetes</taxon>
        <taxon>Streptosporangiales</taxon>
        <taxon>Streptosporangiaceae</taxon>
        <taxon>Sphaerisporangium</taxon>
    </lineage>
</organism>